<protein>
    <recommendedName>
        <fullName evidence="3">10 kDa chaperonin</fullName>
    </recommendedName>
</protein>
<comment type="subunit">
    <text evidence="3">Heptamer of 7 subunits arranged in a ring.</text>
</comment>
<dbReference type="AlphaFoldDB" id="A0A955L0L0"/>
<dbReference type="GO" id="GO:0051087">
    <property type="term" value="F:protein-folding chaperone binding"/>
    <property type="evidence" value="ECO:0007669"/>
    <property type="project" value="TreeGrafter"/>
</dbReference>
<dbReference type="GO" id="GO:0051082">
    <property type="term" value="F:unfolded protein binding"/>
    <property type="evidence" value="ECO:0007669"/>
    <property type="project" value="TreeGrafter"/>
</dbReference>
<dbReference type="GO" id="GO:0044183">
    <property type="term" value="F:protein folding chaperone"/>
    <property type="evidence" value="ECO:0007669"/>
    <property type="project" value="InterPro"/>
</dbReference>
<dbReference type="PRINTS" id="PR00297">
    <property type="entry name" value="CHAPERONIN10"/>
</dbReference>
<dbReference type="EMBL" id="JAGQLI010000132">
    <property type="protein sequence ID" value="MCA9379295.1"/>
    <property type="molecule type" value="Genomic_DNA"/>
</dbReference>
<evidence type="ECO:0000313" key="4">
    <source>
        <dbReference type="EMBL" id="MCA9379295.1"/>
    </source>
</evidence>
<dbReference type="GO" id="GO:0046872">
    <property type="term" value="F:metal ion binding"/>
    <property type="evidence" value="ECO:0007669"/>
    <property type="project" value="TreeGrafter"/>
</dbReference>
<reference evidence="4" key="2">
    <citation type="journal article" date="2021" name="Microbiome">
        <title>Successional dynamics and alternative stable states in a saline activated sludge microbial community over 9 years.</title>
        <authorList>
            <person name="Wang Y."/>
            <person name="Ye J."/>
            <person name="Ju F."/>
            <person name="Liu L."/>
            <person name="Boyd J.A."/>
            <person name="Deng Y."/>
            <person name="Parks D.H."/>
            <person name="Jiang X."/>
            <person name="Yin X."/>
            <person name="Woodcroft B.J."/>
            <person name="Tyson G.W."/>
            <person name="Hugenholtz P."/>
            <person name="Polz M.F."/>
            <person name="Zhang T."/>
        </authorList>
    </citation>
    <scope>NUCLEOTIDE SEQUENCE</scope>
    <source>
        <strain evidence="4">HKST-UBA12</strain>
    </source>
</reference>
<feature type="non-terminal residue" evidence="4">
    <location>
        <position position="71"/>
    </location>
</feature>
<sequence length="71" mass="7363">MSSKKLNIRPLGGNILVKPKEAETTTASGLVIAASSAKGEKPEQGEVVALGTGKLDESGKKIEWNVKVGDT</sequence>
<dbReference type="Gene3D" id="2.30.33.40">
    <property type="entry name" value="GroES chaperonin"/>
    <property type="match status" value="1"/>
</dbReference>
<evidence type="ECO:0000256" key="1">
    <source>
        <dbReference type="ARBA" id="ARBA00006975"/>
    </source>
</evidence>
<dbReference type="PANTHER" id="PTHR10772">
    <property type="entry name" value="10 KDA HEAT SHOCK PROTEIN"/>
    <property type="match status" value="1"/>
</dbReference>
<dbReference type="CDD" id="cd00320">
    <property type="entry name" value="cpn10"/>
    <property type="match status" value="1"/>
</dbReference>
<evidence type="ECO:0000313" key="5">
    <source>
        <dbReference type="Proteomes" id="UP000760819"/>
    </source>
</evidence>
<dbReference type="SUPFAM" id="SSF50129">
    <property type="entry name" value="GroES-like"/>
    <property type="match status" value="1"/>
</dbReference>
<proteinExistence type="inferred from homology"/>
<comment type="caution">
    <text evidence="4">The sequence shown here is derived from an EMBL/GenBank/DDBJ whole genome shotgun (WGS) entry which is preliminary data.</text>
</comment>
<organism evidence="4 5">
    <name type="scientific">Candidatus Dojkabacteria bacterium</name>
    <dbReference type="NCBI Taxonomy" id="2099670"/>
    <lineage>
        <taxon>Bacteria</taxon>
        <taxon>Candidatus Dojkabacteria</taxon>
    </lineage>
</organism>
<dbReference type="PANTHER" id="PTHR10772:SF58">
    <property type="entry name" value="CO-CHAPERONIN GROES"/>
    <property type="match status" value="1"/>
</dbReference>
<dbReference type="Pfam" id="PF00166">
    <property type="entry name" value="Cpn10"/>
    <property type="match status" value="1"/>
</dbReference>
<dbReference type="InterPro" id="IPR020818">
    <property type="entry name" value="Chaperonin_GroES"/>
</dbReference>
<evidence type="ECO:0000256" key="3">
    <source>
        <dbReference type="RuleBase" id="RU000535"/>
    </source>
</evidence>
<reference evidence="4" key="1">
    <citation type="submission" date="2020-04" db="EMBL/GenBank/DDBJ databases">
        <authorList>
            <person name="Zhang T."/>
        </authorList>
    </citation>
    <scope>NUCLEOTIDE SEQUENCE</scope>
    <source>
        <strain evidence="4">HKST-UBA12</strain>
    </source>
</reference>
<dbReference type="GO" id="GO:0005524">
    <property type="term" value="F:ATP binding"/>
    <property type="evidence" value="ECO:0007669"/>
    <property type="project" value="InterPro"/>
</dbReference>
<comment type="similarity">
    <text evidence="1 3">Belongs to the GroES chaperonin family.</text>
</comment>
<keyword evidence="2 3" id="KW-0143">Chaperone</keyword>
<dbReference type="InterPro" id="IPR011032">
    <property type="entry name" value="GroES-like_sf"/>
</dbReference>
<dbReference type="SMART" id="SM00883">
    <property type="entry name" value="Cpn10"/>
    <property type="match status" value="1"/>
</dbReference>
<evidence type="ECO:0000256" key="2">
    <source>
        <dbReference type="ARBA" id="ARBA00023186"/>
    </source>
</evidence>
<comment type="function">
    <text evidence="3">Together with the chaperonin GroEL, plays an essential role in assisting protein folding. The GroEL-GroES system forms a nano-cage that allows encapsulation of the non-native substrate proteins and provides a physical environment optimized to promote and accelerate protein folding. GroES binds to the apical surface of the GroEL ring, thereby capping the opening of the GroEL channel.</text>
</comment>
<gene>
    <name evidence="4" type="ORF">KC640_02605</name>
</gene>
<dbReference type="InterPro" id="IPR037124">
    <property type="entry name" value="Chaperonin_GroES_sf"/>
</dbReference>
<accession>A0A955L0L0</accession>
<dbReference type="Proteomes" id="UP000760819">
    <property type="component" value="Unassembled WGS sequence"/>
</dbReference>
<name>A0A955L0L0_9BACT</name>